<dbReference type="SUPFAM" id="SSF50978">
    <property type="entry name" value="WD40 repeat-like"/>
    <property type="match status" value="1"/>
</dbReference>
<organism evidence="14 15">
    <name type="scientific">Pichia californica</name>
    <dbReference type="NCBI Taxonomy" id="460514"/>
    <lineage>
        <taxon>Eukaryota</taxon>
        <taxon>Fungi</taxon>
        <taxon>Dikarya</taxon>
        <taxon>Ascomycota</taxon>
        <taxon>Saccharomycotina</taxon>
        <taxon>Pichiomycetes</taxon>
        <taxon>Pichiales</taxon>
        <taxon>Pichiaceae</taxon>
        <taxon>Pichia</taxon>
    </lineage>
</organism>
<dbReference type="InterPro" id="IPR001680">
    <property type="entry name" value="WD40_rpt"/>
</dbReference>
<dbReference type="PROSITE" id="PS00678">
    <property type="entry name" value="WD_REPEATS_1"/>
    <property type="match status" value="2"/>
</dbReference>
<evidence type="ECO:0000256" key="6">
    <source>
        <dbReference type="ARBA" id="ARBA00022737"/>
    </source>
</evidence>
<dbReference type="PROSITE" id="PS51184">
    <property type="entry name" value="JMJC"/>
    <property type="match status" value="1"/>
</dbReference>
<evidence type="ECO:0000313" key="14">
    <source>
        <dbReference type="EMBL" id="KAG0687409.1"/>
    </source>
</evidence>
<dbReference type="FunFam" id="1.25.40.470:FF:000002">
    <property type="entry name" value="Coatomer subunit alpha"/>
    <property type="match status" value="1"/>
</dbReference>
<dbReference type="EMBL" id="PUHW01000265">
    <property type="protein sequence ID" value="KAG0687409.1"/>
    <property type="molecule type" value="Genomic_DNA"/>
</dbReference>
<dbReference type="CDD" id="cd00200">
    <property type="entry name" value="WD40"/>
    <property type="match status" value="1"/>
</dbReference>
<dbReference type="SUPFAM" id="SSF51197">
    <property type="entry name" value="Clavaminate synthase-like"/>
    <property type="match status" value="1"/>
</dbReference>
<evidence type="ECO:0000313" key="15">
    <source>
        <dbReference type="Proteomes" id="UP000697127"/>
    </source>
</evidence>
<name>A0A9P7BF83_9ASCO</name>
<feature type="repeat" description="WD" evidence="12">
    <location>
        <begin position="717"/>
        <end position="758"/>
    </location>
</feature>
<dbReference type="InterPro" id="IPR015943">
    <property type="entry name" value="WD40/YVTN_repeat-like_dom_sf"/>
</dbReference>
<keyword evidence="8" id="KW-0931">ER-Golgi transport</keyword>
<proteinExistence type="predicted"/>
<dbReference type="GO" id="GO:0006891">
    <property type="term" value="P:intra-Golgi vesicle-mediated transport"/>
    <property type="evidence" value="ECO:0007669"/>
    <property type="project" value="TreeGrafter"/>
</dbReference>
<dbReference type="GO" id="GO:0006888">
    <property type="term" value="P:endoplasmic reticulum to Golgi vesicle-mediated transport"/>
    <property type="evidence" value="ECO:0007669"/>
    <property type="project" value="TreeGrafter"/>
</dbReference>
<dbReference type="SUPFAM" id="SSF82171">
    <property type="entry name" value="DPP6 N-terminal domain-like"/>
    <property type="match status" value="1"/>
</dbReference>
<feature type="repeat" description="WD" evidence="12">
    <location>
        <begin position="590"/>
        <end position="624"/>
    </location>
</feature>
<evidence type="ECO:0000256" key="1">
    <source>
        <dbReference type="ARBA" id="ARBA00004255"/>
    </source>
</evidence>
<dbReference type="PANTHER" id="PTHR19876">
    <property type="entry name" value="COATOMER"/>
    <property type="match status" value="1"/>
</dbReference>
<dbReference type="Pfam" id="PF17811">
    <property type="entry name" value="JHD"/>
    <property type="match status" value="1"/>
</dbReference>
<accession>A0A9P7BF83</accession>
<feature type="repeat" description="WD" evidence="12">
    <location>
        <begin position="673"/>
        <end position="714"/>
    </location>
</feature>
<dbReference type="PROSITE" id="PS50294">
    <property type="entry name" value="WD_REPEATS_REGION"/>
    <property type="match status" value="5"/>
</dbReference>
<feature type="repeat" description="WD" evidence="12">
    <location>
        <begin position="506"/>
        <end position="547"/>
    </location>
</feature>
<evidence type="ECO:0000256" key="8">
    <source>
        <dbReference type="ARBA" id="ARBA00022892"/>
    </source>
</evidence>
<evidence type="ECO:0000256" key="7">
    <source>
        <dbReference type="ARBA" id="ARBA00022833"/>
    </source>
</evidence>
<evidence type="ECO:0000256" key="9">
    <source>
        <dbReference type="ARBA" id="ARBA00022927"/>
    </source>
</evidence>
<keyword evidence="11" id="KW-0472">Membrane</keyword>
<dbReference type="Pfam" id="PF06957">
    <property type="entry name" value="COPI_C"/>
    <property type="match status" value="1"/>
</dbReference>
<dbReference type="Gene3D" id="1.25.40.470">
    <property type="match status" value="1"/>
</dbReference>
<dbReference type="InterPro" id="IPR019775">
    <property type="entry name" value="WD40_repeat_CS"/>
</dbReference>
<keyword evidence="9" id="KW-0653">Protein transport</keyword>
<dbReference type="SMART" id="SM00558">
    <property type="entry name" value="JmjC"/>
    <property type="match status" value="1"/>
</dbReference>
<evidence type="ECO:0000256" key="3">
    <source>
        <dbReference type="ARBA" id="ARBA00022448"/>
    </source>
</evidence>
<evidence type="ECO:0000259" key="13">
    <source>
        <dbReference type="PROSITE" id="PS51184"/>
    </source>
</evidence>
<dbReference type="InterPro" id="IPR041667">
    <property type="entry name" value="Cupin_8"/>
</dbReference>
<dbReference type="CDD" id="cd22948">
    <property type="entry name" value="Coatomer_WDAD_alpha"/>
    <property type="match status" value="1"/>
</dbReference>
<dbReference type="InterPro" id="IPR006692">
    <property type="entry name" value="Beta-prop_COPA/B_2nd"/>
</dbReference>
<evidence type="ECO:0000256" key="5">
    <source>
        <dbReference type="ARBA" id="ARBA00022574"/>
    </source>
</evidence>
<dbReference type="Pfam" id="PF04053">
    <property type="entry name" value="B-prop_COPA_B_2nd"/>
    <property type="match status" value="1"/>
</dbReference>
<keyword evidence="6" id="KW-0677">Repeat</keyword>
<dbReference type="Pfam" id="PF13621">
    <property type="entry name" value="Cupin_8"/>
    <property type="match status" value="1"/>
</dbReference>
<evidence type="ECO:0000256" key="4">
    <source>
        <dbReference type="ARBA" id="ARBA00022490"/>
    </source>
</evidence>
<dbReference type="InterPro" id="IPR036322">
    <property type="entry name" value="WD40_repeat_dom_sf"/>
</dbReference>
<keyword evidence="5 12" id="KW-0853">WD repeat</keyword>
<dbReference type="GO" id="GO:0006886">
    <property type="term" value="P:intracellular protein transport"/>
    <property type="evidence" value="ECO:0007669"/>
    <property type="project" value="InterPro"/>
</dbReference>
<gene>
    <name evidence="14" type="ORF">C6P40_002381</name>
</gene>
<dbReference type="FunFam" id="2.130.10.10:FF:000022">
    <property type="entry name" value="Coatomer subunit alpha"/>
    <property type="match status" value="1"/>
</dbReference>
<dbReference type="InterPro" id="IPR041070">
    <property type="entry name" value="JHD"/>
</dbReference>
<keyword evidence="10" id="KW-0333">Golgi apparatus</keyword>
<dbReference type="InterPro" id="IPR010714">
    <property type="entry name" value="Coatomer_asu_C"/>
</dbReference>
<dbReference type="GO" id="GO:0030126">
    <property type="term" value="C:COPI vesicle coat"/>
    <property type="evidence" value="ECO:0007669"/>
    <property type="project" value="InterPro"/>
</dbReference>
<dbReference type="Gene3D" id="2.60.120.650">
    <property type="entry name" value="Cupin"/>
    <property type="match status" value="1"/>
</dbReference>
<sequence>MTDTQVRRSGRSHKRIDYAALNESHTIQELNRHPHIDHFENFNSDGKPLNELICLIDGNDENSKKYFDSNGELTDFQLKKIINDTKLLKPILIRGANPKVNETYNSKIKLTMNIPKYNIDEVTSKIGANKKVPVMDVMTQNNSPRWDMKRWCEYFKQDKNLRDRIRNVISLEISDTKLGEEIIIPKVVSDIDIVLKLFQKDNKLSDLLESNNVFPPKVRKYILMSIAGSYTDFHIDFAGTSVYYSLLSGHKQFILIPPIKRNLDTYKKWCLSDDQNSIWLPSLFKQLNVKDIAKLNGNNNIPNAYLNNGFVVDILPGDLLLLPSMWIHAVYTKEDSIVIGGNYLNLLSLGNHLETYKIEIATKVNDQFKFPNFVKFIWLIAYYLMNNIKIETSFKLNCYQNLVSFLKDQWIYVNSNPENKCEKNAILKIKHAIPNEIIGNVDDFLEKLDNWMKSLASLKQEEDFESKSSRAKGVAFHPRRPWLLVSLHSSTIQLWDYRMGTLIDRFEDHDGPVRCVNFHPTQPIFVSGGDDYTIKVWSTQTRKCMFTLTGHMDYVRTVFFHHELPWIISASDDQTIRIWNWQNRKEIACLTGHNHYVMCAQFHPKQDLIVSASLDQTVRVWDISGLIKKHSAPSGNNQFSGHPAMNQFDQFNRNQPPQQDIFGNTDAVVKYVLEGHDKGVNWASFHPDLPLIVSGGDDRAVKLWRMSETRAWEVDGCRGHTNNVPCVLFHPSEDLIISVGEDKTIRTWDLNSRSPVKQFKRENDRFWMIVAHPNINLFAACHDSGVMVFKLDRERPASTLNQAQELFFINNDNQVQKYNFNSKASSLPLLSLKKIALAWNKIKNISYNASENSMLIQSGDNDNGVYSYFNLPKEIVGALEPSVKGEGKANAAYFIARNRFVTFIKSSHKLNVHDLNNNVTKTILLDEDVKDIIAATPGCILLLKPASVILYDVQQKKELGLLKMNNAKYVTWSNDNNYMALLSKHTIVIVNKKFETVMSMHETIRIKSAAWDDTGVLIYSTLNHIKYVLLNGDKGTIKTLENTMYITKVHNNNCFCLNRNGEVECLEIDPTEYRFKKALINKKFNEVLRIIKNSNLVGENIIAYLEKSGYPEIALQFVQDPETRFDLSVECYDLNVALTEAKKINSKPVWLKLGKAALLQGNIEIVELVYQQLHLLDKLSFLYLTTGETSKLSKMADIAAKREDIGSLFTNSIYLADVERKIQTFLHSGLTPLAYATAKTNGLDDIAAKILEDAGVDSSIISLPKNFSTKPTEVLKPINKLQSKNWPLSAAKLSFFEQAISGNLEDLQLEDKEVANTEKANDFIDEDIDDNEYIDDDVINDEDAWDLGDEDLDVDLGEEEEEETNTDVSKLPKELKTWVKNAKTPGAYIAAGKFETAASMLNKQAGIKNFEPFRERFMEVYTASKLNVSTFDEEPNSNLSVYISDPDKLNDDKILGLVPGFDELEDLVQEGFKLFKANQLESSIGVFRKIVYIVATLSLSTDDETSKCNEVLNICKEYIIGLQIELARRALPATEIKRNLELAAYFTHVNLQPAHRLNALQVAMTQSFKAKNYHYASYFATEFLKIMSSGARAEQAKKIQAKSENIATDAIAIDFDPFTEWEICAGDFVPIYKGEEIVREKVLGVGYGKSWRGKICNVTLVSEIGGIGSGLRLKN</sequence>
<dbReference type="Pfam" id="PF23953">
    <property type="entry name" value="TPR_COPA_B"/>
    <property type="match status" value="1"/>
</dbReference>
<dbReference type="PROSITE" id="PS50082">
    <property type="entry name" value="WD_REPEATS_2"/>
    <property type="match status" value="5"/>
</dbReference>
<dbReference type="InterPro" id="IPR056176">
    <property type="entry name" value="TPR_COPA_B"/>
</dbReference>
<dbReference type="InterPro" id="IPR050844">
    <property type="entry name" value="Coatomer_complex_subunit"/>
</dbReference>
<dbReference type="SMART" id="SM00320">
    <property type="entry name" value="WD40"/>
    <property type="match status" value="7"/>
</dbReference>
<evidence type="ECO:0000256" key="11">
    <source>
        <dbReference type="ARBA" id="ARBA00023136"/>
    </source>
</evidence>
<dbReference type="PANTHER" id="PTHR19876:SF1">
    <property type="entry name" value="COATOMER SUBUNIT ALPHA"/>
    <property type="match status" value="1"/>
</dbReference>
<dbReference type="PRINTS" id="PR00320">
    <property type="entry name" value="GPROTEINBRPT"/>
</dbReference>
<dbReference type="Proteomes" id="UP000697127">
    <property type="component" value="Unassembled WGS sequence"/>
</dbReference>
<keyword evidence="15" id="KW-1185">Reference proteome</keyword>
<dbReference type="GO" id="GO:0000139">
    <property type="term" value="C:Golgi membrane"/>
    <property type="evidence" value="ECO:0007669"/>
    <property type="project" value="UniProtKB-SubCell"/>
</dbReference>
<dbReference type="InterPro" id="IPR003347">
    <property type="entry name" value="JmjC_dom"/>
</dbReference>
<dbReference type="InterPro" id="IPR047312">
    <property type="entry name" value="Coatomer_alpha_WD-assoc_reg"/>
</dbReference>
<keyword evidence="7" id="KW-0862">Zinc</keyword>
<comment type="caution">
    <text evidence="14">The sequence shown here is derived from an EMBL/GenBank/DDBJ whole genome shotgun (WGS) entry which is preliminary data.</text>
</comment>
<dbReference type="Pfam" id="PF00400">
    <property type="entry name" value="WD40"/>
    <property type="match status" value="5"/>
</dbReference>
<dbReference type="GO" id="GO:0006890">
    <property type="term" value="P:retrograde vesicle-mediated transport, Golgi to endoplasmic reticulum"/>
    <property type="evidence" value="ECO:0007669"/>
    <property type="project" value="TreeGrafter"/>
</dbReference>
<feature type="repeat" description="WD" evidence="12">
    <location>
        <begin position="548"/>
        <end position="589"/>
    </location>
</feature>
<keyword evidence="4" id="KW-0963">Cytoplasm</keyword>
<reference evidence="14" key="1">
    <citation type="submission" date="2020-11" db="EMBL/GenBank/DDBJ databases">
        <title>Kefir isolates.</title>
        <authorList>
            <person name="Marcisauskas S."/>
            <person name="Kim Y."/>
            <person name="Blasche S."/>
        </authorList>
    </citation>
    <scope>NUCLEOTIDE SEQUENCE</scope>
    <source>
        <strain evidence="14">Olga-1</strain>
    </source>
</reference>
<evidence type="ECO:0000256" key="12">
    <source>
        <dbReference type="PROSITE-ProRule" id="PRU00221"/>
    </source>
</evidence>
<dbReference type="InterPro" id="IPR020472">
    <property type="entry name" value="WD40_PAC1"/>
</dbReference>
<evidence type="ECO:0000256" key="2">
    <source>
        <dbReference type="ARBA" id="ARBA00004496"/>
    </source>
</evidence>
<comment type="subcellular location">
    <subcellularLocation>
        <location evidence="2">Cytoplasm</location>
    </subcellularLocation>
    <subcellularLocation>
        <location evidence="1">Golgi apparatus membrane</location>
        <topology evidence="1">Peripheral membrane protein</topology>
        <orientation evidence="1">Cytoplasmic side</orientation>
    </subcellularLocation>
</comment>
<feature type="domain" description="JmjC" evidence="13">
    <location>
        <begin position="186"/>
        <end position="360"/>
    </location>
</feature>
<keyword evidence="3" id="KW-0813">Transport</keyword>
<dbReference type="GO" id="GO:0005198">
    <property type="term" value="F:structural molecule activity"/>
    <property type="evidence" value="ECO:0007669"/>
    <property type="project" value="InterPro"/>
</dbReference>
<dbReference type="Gene3D" id="2.130.10.10">
    <property type="entry name" value="YVTN repeat-like/Quinoprotein amine dehydrogenase"/>
    <property type="match status" value="1"/>
</dbReference>
<protein>
    <recommendedName>
        <fullName evidence="13">JmjC domain-containing protein</fullName>
    </recommendedName>
</protein>
<evidence type="ECO:0000256" key="10">
    <source>
        <dbReference type="ARBA" id="ARBA00023034"/>
    </source>
</evidence>